<dbReference type="EMBL" id="CVQH01021495">
    <property type="protein sequence ID" value="CRK30746.1"/>
    <property type="molecule type" value="Genomic_DNA"/>
</dbReference>
<dbReference type="Proteomes" id="UP000044602">
    <property type="component" value="Unassembled WGS sequence"/>
</dbReference>
<keyword evidence="3" id="KW-1185">Reference proteome</keyword>
<proteinExistence type="predicted"/>
<feature type="non-terminal residue" evidence="2">
    <location>
        <position position="1"/>
    </location>
</feature>
<sequence length="64" mass="7470">RLPQLFALLGHHRQARGDAVLRRPDGAAPAQARRRRARQGRHEAPARARLRRRAHRRRDLEVVL</sequence>
<evidence type="ECO:0000313" key="3">
    <source>
        <dbReference type="Proteomes" id="UP000044602"/>
    </source>
</evidence>
<organism evidence="2 3">
    <name type="scientific">Verticillium longisporum</name>
    <name type="common">Verticillium dahliae var. longisporum</name>
    <dbReference type="NCBI Taxonomy" id="100787"/>
    <lineage>
        <taxon>Eukaryota</taxon>
        <taxon>Fungi</taxon>
        <taxon>Dikarya</taxon>
        <taxon>Ascomycota</taxon>
        <taxon>Pezizomycotina</taxon>
        <taxon>Sordariomycetes</taxon>
        <taxon>Hypocreomycetidae</taxon>
        <taxon>Glomerellales</taxon>
        <taxon>Plectosphaerellaceae</taxon>
        <taxon>Verticillium</taxon>
    </lineage>
</organism>
<protein>
    <submittedName>
        <fullName evidence="2">Uncharacterized protein</fullName>
    </submittedName>
</protein>
<name>A0A0G4M9D2_VERLO</name>
<evidence type="ECO:0000313" key="2">
    <source>
        <dbReference type="EMBL" id="CRK30746.1"/>
    </source>
</evidence>
<accession>A0A0G4M9D2</accession>
<feature type="region of interest" description="Disordered" evidence="1">
    <location>
        <begin position="17"/>
        <end position="53"/>
    </location>
</feature>
<dbReference type="AlphaFoldDB" id="A0A0G4M9D2"/>
<gene>
    <name evidence="2" type="ORF">BN1708_018553</name>
</gene>
<evidence type="ECO:0000256" key="1">
    <source>
        <dbReference type="SAM" id="MobiDB-lite"/>
    </source>
</evidence>
<reference evidence="2 3" key="1">
    <citation type="submission" date="2015-05" db="EMBL/GenBank/DDBJ databases">
        <authorList>
            <person name="Wang D.B."/>
            <person name="Wang M."/>
        </authorList>
    </citation>
    <scope>NUCLEOTIDE SEQUENCE [LARGE SCALE GENOMIC DNA]</scope>
    <source>
        <strain evidence="2">VL1</strain>
    </source>
</reference>